<accession>A0ACC7LI83</accession>
<gene>
    <name evidence="1" type="ORF">ACEZ3G_04500</name>
</gene>
<comment type="caution">
    <text evidence="1">The sequence shown here is derived from an EMBL/GenBank/DDBJ whole genome shotgun (WGS) entry which is preliminary data.</text>
</comment>
<evidence type="ECO:0000313" key="2">
    <source>
        <dbReference type="Proteomes" id="UP001595191"/>
    </source>
</evidence>
<proteinExistence type="predicted"/>
<keyword evidence="2" id="KW-1185">Reference proteome</keyword>
<reference evidence="1" key="1">
    <citation type="submission" date="2024-09" db="EMBL/GenBank/DDBJ databases">
        <authorList>
            <person name="Liu J."/>
        </authorList>
    </citation>
    <scope>NUCLEOTIDE SEQUENCE</scope>
    <source>
        <strain evidence="1">NBU2967</strain>
    </source>
</reference>
<dbReference type="Proteomes" id="UP001595191">
    <property type="component" value="Unassembled WGS sequence"/>
</dbReference>
<evidence type="ECO:0000313" key="1">
    <source>
        <dbReference type="EMBL" id="MFH6602725.1"/>
    </source>
</evidence>
<organism evidence="1 2">
    <name type="scientific">Meishania litoralis</name>
    <dbReference type="NCBI Taxonomy" id="3434685"/>
    <lineage>
        <taxon>Bacteria</taxon>
        <taxon>Pseudomonadati</taxon>
        <taxon>Bacteroidota</taxon>
        <taxon>Flavobacteriia</taxon>
        <taxon>Flavobacteriales</taxon>
        <taxon>Flavobacteriaceae</taxon>
        <taxon>Meishania</taxon>
    </lineage>
</organism>
<sequence>MKKIILPTDFSDNAYNAVRYAAKLFKDIETTFYLLNTYTPAVYQSEYILHSPAQIGLGDIYQENSLENLQQVKEKIEDEFENPMHTYMLHSAFNILLDEVLETIENENADLVIMGTQGATGAKEILFGTHTVHVIKKATCPVMAIPSGFEYEPIREILFPTDYEVDFKKQQLQQLLDIAEINGGSIEVIHASTGYELTEDQMRNQKKLESIFSKVAHRSHDLPSQGVIEAINSFQLNKPVDLLAMVQNKHTFFERLFIEPIIKKIGFHVTIPFMVIPHR</sequence>
<name>A0ACC7LI83_9FLAO</name>
<protein>
    <submittedName>
        <fullName evidence="1">Universal stress protein</fullName>
    </submittedName>
</protein>
<dbReference type="EMBL" id="JBHFPV010000001">
    <property type="protein sequence ID" value="MFH6602725.1"/>
    <property type="molecule type" value="Genomic_DNA"/>
</dbReference>